<feature type="coiled-coil region" evidence="1">
    <location>
        <begin position="15"/>
        <end position="42"/>
    </location>
</feature>
<comment type="caution">
    <text evidence="2">The sequence shown here is derived from an EMBL/GenBank/DDBJ whole genome shotgun (WGS) entry which is preliminary data.</text>
</comment>
<evidence type="ECO:0000256" key="1">
    <source>
        <dbReference type="SAM" id="Coils"/>
    </source>
</evidence>
<reference evidence="2" key="1">
    <citation type="submission" date="2020-06" db="EMBL/GenBank/DDBJ databases">
        <title>Insight into the genomes of haloalkaliphilic bacilli from Kenyan soda lakes.</title>
        <authorList>
            <person name="Mwirichia R."/>
            <person name="Villamizar G.C."/>
            <person name="Poehlein A."/>
            <person name="Mugweru J."/>
            <person name="Kipnyargis A."/>
            <person name="Kiplimo D."/>
            <person name="Orwa P."/>
            <person name="Daniel R."/>
        </authorList>
    </citation>
    <scope>NUCLEOTIDE SEQUENCE</scope>
    <source>
        <strain evidence="2">B1096_S55</strain>
    </source>
</reference>
<evidence type="ECO:0000313" key="2">
    <source>
        <dbReference type="EMBL" id="MCR6096315.1"/>
    </source>
</evidence>
<evidence type="ECO:0000313" key="3">
    <source>
        <dbReference type="Proteomes" id="UP001057753"/>
    </source>
</evidence>
<dbReference type="RefSeq" id="WP_257820951.1">
    <property type="nucleotide sequence ID" value="NZ_JABXYM010000001.1"/>
</dbReference>
<sequence>MFAPASYTTRQDKNKETLQIEYEKLEFQLLRMQENLKQIAKKWSILGIEQTKLGKWTIIYASDNGEVCKIMAHDCETPFNGTWDFSIHASYKEDFHIQIDDIRGEQNQGFGSVCMSYFKQYIEEQNMRKISGYISPRDWDHLERLLHFYKKHDFTVSVDYENQQGTIDWQPF</sequence>
<organism evidence="2 3">
    <name type="scientific">Salipaludibacillus agaradhaerens</name>
    <name type="common">Bacillus agaradhaerens</name>
    <dbReference type="NCBI Taxonomy" id="76935"/>
    <lineage>
        <taxon>Bacteria</taxon>
        <taxon>Bacillati</taxon>
        <taxon>Bacillota</taxon>
        <taxon>Bacilli</taxon>
        <taxon>Bacillales</taxon>
        <taxon>Bacillaceae</taxon>
    </lineage>
</organism>
<gene>
    <name evidence="2" type="ORF">HXA33_07105</name>
</gene>
<dbReference type="EMBL" id="JABXYM010000001">
    <property type="protein sequence ID" value="MCR6096315.1"/>
    <property type="molecule type" value="Genomic_DNA"/>
</dbReference>
<dbReference type="SUPFAM" id="SSF55729">
    <property type="entry name" value="Acyl-CoA N-acyltransferases (Nat)"/>
    <property type="match status" value="1"/>
</dbReference>
<name>A0A9Q4FWT6_SALAG</name>
<dbReference type="Proteomes" id="UP001057753">
    <property type="component" value="Unassembled WGS sequence"/>
</dbReference>
<accession>A0A9Q4FWT6</accession>
<dbReference type="InterPro" id="IPR016181">
    <property type="entry name" value="Acyl_CoA_acyltransferase"/>
</dbReference>
<dbReference type="Gene3D" id="3.40.630.30">
    <property type="match status" value="1"/>
</dbReference>
<dbReference type="AlphaFoldDB" id="A0A9Q4FWT6"/>
<proteinExistence type="predicted"/>
<keyword evidence="1" id="KW-0175">Coiled coil</keyword>
<keyword evidence="3" id="KW-1185">Reference proteome</keyword>
<protein>
    <submittedName>
        <fullName evidence="2">Uncharacterized protein</fullName>
    </submittedName>
</protein>